<feature type="transmembrane region" description="Helical" evidence="1">
    <location>
        <begin position="159"/>
        <end position="183"/>
    </location>
</feature>
<feature type="domain" description="DUF1206" evidence="2">
    <location>
        <begin position="30"/>
        <end position="99"/>
    </location>
</feature>
<evidence type="ECO:0000259" key="2">
    <source>
        <dbReference type="Pfam" id="PF06724"/>
    </source>
</evidence>
<gene>
    <name evidence="3" type="ORF">Mterra_02059</name>
</gene>
<keyword evidence="1" id="KW-1133">Transmembrane helix</keyword>
<accession>A0A399EHL4</accession>
<keyword evidence="1" id="KW-0812">Transmembrane</keyword>
<feature type="transmembrane region" description="Helical" evidence="1">
    <location>
        <begin position="73"/>
        <end position="95"/>
    </location>
</feature>
<feature type="transmembrane region" description="Helical" evidence="1">
    <location>
        <begin position="32"/>
        <end position="53"/>
    </location>
</feature>
<reference evidence="3 4" key="1">
    <citation type="submission" date="2018-08" db="EMBL/GenBank/DDBJ databases">
        <title>Meiothermus terrae DSM 26712 genome sequencing project.</title>
        <authorList>
            <person name="Da Costa M.S."/>
            <person name="Albuquerque L."/>
            <person name="Raposo P."/>
            <person name="Froufe H.J.C."/>
            <person name="Barroso C.S."/>
            <person name="Egas C."/>
        </authorList>
    </citation>
    <scope>NUCLEOTIDE SEQUENCE [LARGE SCALE GENOMIC DNA]</scope>
    <source>
        <strain evidence="3 4">DSM 26712</strain>
    </source>
</reference>
<keyword evidence="1" id="KW-0472">Membrane</keyword>
<evidence type="ECO:0000313" key="3">
    <source>
        <dbReference type="EMBL" id="RIH84117.1"/>
    </source>
</evidence>
<proteinExistence type="predicted"/>
<comment type="caution">
    <text evidence="3">The sequence shown here is derived from an EMBL/GenBank/DDBJ whole genome shotgun (WGS) entry which is preliminary data.</text>
</comment>
<evidence type="ECO:0000313" key="4">
    <source>
        <dbReference type="Proteomes" id="UP000265715"/>
    </source>
</evidence>
<dbReference type="Proteomes" id="UP000265715">
    <property type="component" value="Unassembled WGS sequence"/>
</dbReference>
<dbReference type="Pfam" id="PF06724">
    <property type="entry name" value="DUF1206"/>
    <property type="match status" value="3"/>
</dbReference>
<dbReference type="InterPro" id="IPR009597">
    <property type="entry name" value="DUF1206"/>
</dbReference>
<feature type="transmembrane region" description="Helical" evidence="1">
    <location>
        <begin position="203"/>
        <end position="227"/>
    </location>
</feature>
<organism evidence="3 4">
    <name type="scientific">Calidithermus terrae</name>
    <dbReference type="NCBI Taxonomy" id="1408545"/>
    <lineage>
        <taxon>Bacteria</taxon>
        <taxon>Thermotogati</taxon>
        <taxon>Deinococcota</taxon>
        <taxon>Deinococci</taxon>
        <taxon>Thermales</taxon>
        <taxon>Thermaceae</taxon>
        <taxon>Calidithermus</taxon>
    </lineage>
</organism>
<protein>
    <recommendedName>
        <fullName evidence="2">DUF1206 domain-containing protein</fullName>
    </recommendedName>
</protein>
<feature type="domain" description="DUF1206" evidence="2">
    <location>
        <begin position="115"/>
        <end position="184"/>
    </location>
</feature>
<evidence type="ECO:0000256" key="1">
    <source>
        <dbReference type="SAM" id="Phobius"/>
    </source>
</evidence>
<dbReference type="AlphaFoldDB" id="A0A399EHL4"/>
<name>A0A399EHL4_9DEIN</name>
<sequence length="286" mass="30615">MGAVEKARVKQEVRRAVRRAAPEIEALARAGYFAKGIVYGLIGVLAARAAFQARESAQNTDPRGALERVGEQPFGQVVLGLLALGLAGYALWHVVRAVLDPERHGRGPKAWAKRLGYAVSAGVHLSLAWFALGFALAGRSNGRGKSEEDWTAELLRTDAGPWVVAGAGAVILGLALSQFYIAYRASFLRRLHFDDLPEPAYRLLTRLGQVGIAARGVVFAIVGGFLLEAAWTDNPQRAGGIADALSLLESRPAGPWLLGAVALGLVAYGIFVIAQSRYRIIPVRQS</sequence>
<feature type="transmembrane region" description="Helical" evidence="1">
    <location>
        <begin position="256"/>
        <end position="274"/>
    </location>
</feature>
<feature type="domain" description="DUF1206" evidence="2">
    <location>
        <begin position="210"/>
        <end position="279"/>
    </location>
</feature>
<feature type="transmembrane region" description="Helical" evidence="1">
    <location>
        <begin position="115"/>
        <end position="139"/>
    </location>
</feature>
<keyword evidence="4" id="KW-1185">Reference proteome</keyword>
<dbReference type="EMBL" id="QXDL01000079">
    <property type="protein sequence ID" value="RIH84117.1"/>
    <property type="molecule type" value="Genomic_DNA"/>
</dbReference>